<dbReference type="AlphaFoldDB" id="A0AAW7NEP7"/>
<feature type="transmembrane region" description="Helical" evidence="1">
    <location>
        <begin position="12"/>
        <end position="31"/>
    </location>
</feature>
<protein>
    <submittedName>
        <fullName evidence="2">Uncharacterized protein</fullName>
    </submittedName>
</protein>
<name>A0AAW7NEP7_BACCE</name>
<dbReference type="RefSeq" id="WP_301266127.1">
    <property type="nucleotide sequence ID" value="NZ_JAUIQW010000001.1"/>
</dbReference>
<organism evidence="2 3">
    <name type="scientific">Bacillus cereus</name>
    <dbReference type="NCBI Taxonomy" id="1396"/>
    <lineage>
        <taxon>Bacteria</taxon>
        <taxon>Bacillati</taxon>
        <taxon>Bacillota</taxon>
        <taxon>Bacilli</taxon>
        <taxon>Bacillales</taxon>
        <taxon>Bacillaceae</taxon>
        <taxon>Bacillus</taxon>
        <taxon>Bacillus cereus group</taxon>
    </lineage>
</organism>
<sequence>MMTYLLGEFVYYLVVSTAVITPVVAGGAILLEKAERIINNESKQNMDE</sequence>
<dbReference type="Proteomes" id="UP001175137">
    <property type="component" value="Unassembled WGS sequence"/>
</dbReference>
<keyword evidence="1" id="KW-0472">Membrane</keyword>
<accession>A0AAW7NEP7</accession>
<reference evidence="2" key="1">
    <citation type="submission" date="2023-07" db="EMBL/GenBank/DDBJ databases">
        <title>Complete genome sequence of Bacillus cereus SRCM126073 isolated from soil.</title>
        <authorList>
            <person name="Yang H.-G."/>
            <person name="Ryu M.-S."/>
            <person name="Ha G.-S."/>
            <person name="Yang H.-J."/>
            <person name="Jeong D.-Y."/>
        </authorList>
    </citation>
    <scope>NUCLEOTIDE SEQUENCE</scope>
    <source>
        <strain evidence="2">SRCM126073</strain>
    </source>
</reference>
<comment type="caution">
    <text evidence="2">The sequence shown here is derived from an EMBL/GenBank/DDBJ whole genome shotgun (WGS) entry which is preliminary data.</text>
</comment>
<proteinExistence type="predicted"/>
<evidence type="ECO:0000256" key="1">
    <source>
        <dbReference type="SAM" id="Phobius"/>
    </source>
</evidence>
<keyword evidence="1" id="KW-1133">Transmembrane helix</keyword>
<keyword evidence="1" id="KW-0812">Transmembrane</keyword>
<evidence type="ECO:0000313" key="3">
    <source>
        <dbReference type="Proteomes" id="UP001175137"/>
    </source>
</evidence>
<dbReference type="EMBL" id="JAUIQW010000001">
    <property type="protein sequence ID" value="MDN4873181.1"/>
    <property type="molecule type" value="Genomic_DNA"/>
</dbReference>
<evidence type="ECO:0000313" key="2">
    <source>
        <dbReference type="EMBL" id="MDN4873181.1"/>
    </source>
</evidence>
<gene>
    <name evidence="2" type="ORF">QYM23_09955</name>
</gene>